<name>A0A1V0SD00_9VIRU</name>
<organism evidence="1">
    <name type="scientific">Indivirus ILV1</name>
    <dbReference type="NCBI Taxonomy" id="1977633"/>
    <lineage>
        <taxon>Viruses</taxon>
        <taxon>Varidnaviria</taxon>
        <taxon>Bamfordvirae</taxon>
        <taxon>Nucleocytoviricota</taxon>
        <taxon>Megaviricetes</taxon>
        <taxon>Imitervirales</taxon>
        <taxon>Mimiviridae</taxon>
        <taxon>Klosneuvirinae</taxon>
        <taxon>Indivirus</taxon>
    </lineage>
</organism>
<dbReference type="EMBL" id="KY684085">
    <property type="protein sequence ID" value="ARF09582.1"/>
    <property type="molecule type" value="Genomic_DNA"/>
</dbReference>
<reference evidence="1" key="1">
    <citation type="journal article" date="2017" name="Science">
        <title>Giant viruses with an expanded complement of translation system components.</title>
        <authorList>
            <person name="Schulz F."/>
            <person name="Yutin N."/>
            <person name="Ivanova N.N."/>
            <person name="Ortega D.R."/>
            <person name="Lee T.K."/>
            <person name="Vierheilig J."/>
            <person name="Daims H."/>
            <person name="Horn M."/>
            <person name="Wagner M."/>
            <person name="Jensen G.J."/>
            <person name="Kyrpides N.C."/>
            <person name="Koonin E.V."/>
            <person name="Woyke T."/>
        </authorList>
    </citation>
    <scope>NUCLEOTIDE SEQUENCE</scope>
    <source>
        <strain evidence="1">ILV1</strain>
    </source>
</reference>
<evidence type="ECO:0000313" key="1">
    <source>
        <dbReference type="EMBL" id="ARF09582.1"/>
    </source>
</evidence>
<proteinExistence type="predicted"/>
<gene>
    <name evidence="1" type="ORF">Indivirus_1_205</name>
</gene>
<accession>A0A1V0SD00</accession>
<protein>
    <submittedName>
        <fullName evidence="1">Uncharacterized protein</fullName>
    </submittedName>
</protein>
<sequence>MTHNCSDKCSNCKNLQRKLELYENFVKDIKTIDNNNLLKESIIIEKDNYGNSNKKLKSDLTESFLIVDKGKNLNELDKKEQDIIKEQDSYSNYQNANTYIKKANNAYTISCYVVSIGKWFLLL</sequence>